<dbReference type="AlphaFoldDB" id="A0A0N8NSP2"/>
<dbReference type="SUPFAM" id="SSF53850">
    <property type="entry name" value="Periplasmic binding protein-like II"/>
    <property type="match status" value="1"/>
</dbReference>
<dbReference type="OrthoDB" id="1792890at2"/>
<dbReference type="STRING" id="36849.OXPF_38840"/>
<protein>
    <submittedName>
        <fullName evidence="2">Phosphate-import protein PhnD</fullName>
    </submittedName>
</protein>
<evidence type="ECO:0000313" key="3">
    <source>
        <dbReference type="Proteomes" id="UP000050326"/>
    </source>
</evidence>
<keyword evidence="1" id="KW-0732">Signal</keyword>
<dbReference type="Proteomes" id="UP000050326">
    <property type="component" value="Unassembled WGS sequence"/>
</dbReference>
<keyword evidence="3" id="KW-1185">Reference proteome</keyword>
<dbReference type="Gene3D" id="3.40.190.10">
    <property type="entry name" value="Periplasmic binding protein-like II"/>
    <property type="match status" value="2"/>
</dbReference>
<comment type="caution">
    <text evidence="2">The sequence shown here is derived from an EMBL/GenBank/DDBJ whole genome shotgun (WGS) entry which is preliminary data.</text>
</comment>
<sequence length="345" mass="37355">MKRIALILMSLVLTASIATACGQGGTAKKDYDTITMVWYPNESGEDLKAAREEIGNLIKEATGKEVEHKLTTDYAIAIETIANGNAHLSFLGAQGYIEAHNKNANVLPLFVNSGASGTLDDALYYSWLNVKKGNEAPYMKDGKYTIDNIQGKRFSFVSNSSTSGFKVPSSGIVSYFSAMDNWKSLTQEDLVEGGSGKFFKEVLFGGSHQGSAVNLLTGRADVAAFCDTCVANYVELASGTENRPGAVYRVRKDAADPFTSLVGSEFTVISVTPVLNAPFVYNKDVLTEEDAKALTDLFTSDAVAKNEKVFIPKGSEFKGLFASTGTERFVKVEDAWFNPIRELSN</sequence>
<dbReference type="PANTHER" id="PTHR35841">
    <property type="entry name" value="PHOSPHONATES-BINDING PERIPLASMIC PROTEIN"/>
    <property type="match status" value="1"/>
</dbReference>
<evidence type="ECO:0000313" key="2">
    <source>
        <dbReference type="EMBL" id="KPU42584.1"/>
    </source>
</evidence>
<proteinExistence type="predicted"/>
<reference evidence="2 3" key="1">
    <citation type="submission" date="2015-09" db="EMBL/GenBank/DDBJ databases">
        <title>Genome sequence of Oxobacter pfennigii DSM 3222.</title>
        <authorList>
            <person name="Poehlein A."/>
            <person name="Bengelsdorf F.R."/>
            <person name="Schiel-Bengelsdorf B."/>
            <person name="Duerre P."/>
            <person name="Daniel R."/>
        </authorList>
    </citation>
    <scope>NUCLEOTIDE SEQUENCE [LARGE SCALE GENOMIC DNA]</scope>
    <source>
        <strain evidence="2 3">DSM 3222</strain>
    </source>
</reference>
<dbReference type="PROSITE" id="PS51257">
    <property type="entry name" value="PROKAR_LIPOPROTEIN"/>
    <property type="match status" value="1"/>
</dbReference>
<gene>
    <name evidence="2" type="primary">phnD</name>
    <name evidence="2" type="ORF">OXPF_38840</name>
</gene>
<name>A0A0N8NSP2_9CLOT</name>
<dbReference type="PATRIC" id="fig|36849.3.peg.4111"/>
<feature type="signal peptide" evidence="1">
    <location>
        <begin position="1"/>
        <end position="20"/>
    </location>
</feature>
<feature type="chain" id="PRO_5006028823" evidence="1">
    <location>
        <begin position="21"/>
        <end position="345"/>
    </location>
</feature>
<organism evidence="2 3">
    <name type="scientific">Oxobacter pfennigii</name>
    <dbReference type="NCBI Taxonomy" id="36849"/>
    <lineage>
        <taxon>Bacteria</taxon>
        <taxon>Bacillati</taxon>
        <taxon>Bacillota</taxon>
        <taxon>Clostridia</taxon>
        <taxon>Eubacteriales</taxon>
        <taxon>Clostridiaceae</taxon>
        <taxon>Oxobacter</taxon>
    </lineage>
</organism>
<dbReference type="Pfam" id="PF12974">
    <property type="entry name" value="Phosphonate-bd"/>
    <property type="match status" value="1"/>
</dbReference>
<dbReference type="RefSeq" id="WP_054876851.1">
    <property type="nucleotide sequence ID" value="NZ_LKET01000067.1"/>
</dbReference>
<evidence type="ECO:0000256" key="1">
    <source>
        <dbReference type="SAM" id="SignalP"/>
    </source>
</evidence>
<accession>A0A0N8NSP2</accession>
<dbReference type="PANTHER" id="PTHR35841:SF1">
    <property type="entry name" value="PHOSPHONATES-BINDING PERIPLASMIC PROTEIN"/>
    <property type="match status" value="1"/>
</dbReference>
<dbReference type="EMBL" id="LKET01000067">
    <property type="protein sequence ID" value="KPU42584.1"/>
    <property type="molecule type" value="Genomic_DNA"/>
</dbReference>